<dbReference type="PaxDb" id="55529-EKX37394"/>
<evidence type="ECO:0000313" key="3">
    <source>
        <dbReference type="EMBL" id="EKX37394.1"/>
    </source>
</evidence>
<proteinExistence type="predicted"/>
<dbReference type="Proteomes" id="UP000011087">
    <property type="component" value="Unassembled WGS sequence"/>
</dbReference>
<evidence type="ECO:0000256" key="1">
    <source>
        <dbReference type="SAM" id="Coils"/>
    </source>
</evidence>
<dbReference type="AlphaFoldDB" id="L1INC0"/>
<evidence type="ECO:0000256" key="2">
    <source>
        <dbReference type="SAM" id="MobiDB-lite"/>
    </source>
</evidence>
<reference evidence="3 5" key="1">
    <citation type="journal article" date="2012" name="Nature">
        <title>Algal genomes reveal evolutionary mosaicism and the fate of nucleomorphs.</title>
        <authorList>
            <consortium name="DOE Joint Genome Institute"/>
            <person name="Curtis B.A."/>
            <person name="Tanifuji G."/>
            <person name="Burki F."/>
            <person name="Gruber A."/>
            <person name="Irimia M."/>
            <person name="Maruyama S."/>
            <person name="Arias M.C."/>
            <person name="Ball S.G."/>
            <person name="Gile G.H."/>
            <person name="Hirakawa Y."/>
            <person name="Hopkins J.F."/>
            <person name="Kuo A."/>
            <person name="Rensing S.A."/>
            <person name="Schmutz J."/>
            <person name="Symeonidi A."/>
            <person name="Elias M."/>
            <person name="Eveleigh R.J."/>
            <person name="Herman E.K."/>
            <person name="Klute M.J."/>
            <person name="Nakayama T."/>
            <person name="Obornik M."/>
            <person name="Reyes-Prieto A."/>
            <person name="Armbrust E.V."/>
            <person name="Aves S.J."/>
            <person name="Beiko R.G."/>
            <person name="Coutinho P."/>
            <person name="Dacks J.B."/>
            <person name="Durnford D.G."/>
            <person name="Fast N.M."/>
            <person name="Green B.R."/>
            <person name="Grisdale C.J."/>
            <person name="Hempel F."/>
            <person name="Henrissat B."/>
            <person name="Hoppner M.P."/>
            <person name="Ishida K."/>
            <person name="Kim E."/>
            <person name="Koreny L."/>
            <person name="Kroth P.G."/>
            <person name="Liu Y."/>
            <person name="Malik S.B."/>
            <person name="Maier U.G."/>
            <person name="McRose D."/>
            <person name="Mock T."/>
            <person name="Neilson J.A."/>
            <person name="Onodera N.T."/>
            <person name="Poole A.M."/>
            <person name="Pritham E.J."/>
            <person name="Richards T.A."/>
            <person name="Rocap G."/>
            <person name="Roy S.W."/>
            <person name="Sarai C."/>
            <person name="Schaack S."/>
            <person name="Shirato S."/>
            <person name="Slamovits C.H."/>
            <person name="Spencer D.F."/>
            <person name="Suzuki S."/>
            <person name="Worden A.Z."/>
            <person name="Zauner S."/>
            <person name="Barry K."/>
            <person name="Bell C."/>
            <person name="Bharti A.K."/>
            <person name="Crow J.A."/>
            <person name="Grimwood J."/>
            <person name="Kramer R."/>
            <person name="Lindquist E."/>
            <person name="Lucas S."/>
            <person name="Salamov A."/>
            <person name="McFadden G.I."/>
            <person name="Lane C.E."/>
            <person name="Keeling P.J."/>
            <person name="Gray M.W."/>
            <person name="Grigoriev I.V."/>
            <person name="Archibald J.M."/>
        </authorList>
    </citation>
    <scope>NUCLEOTIDE SEQUENCE</scope>
    <source>
        <strain evidence="3 5">CCMP2712</strain>
    </source>
</reference>
<gene>
    <name evidence="3" type="ORF">GUITHDRAFT_116510</name>
</gene>
<dbReference type="RefSeq" id="XP_005824374.1">
    <property type="nucleotide sequence ID" value="XM_005824317.1"/>
</dbReference>
<sequence length="126" mass="14339">MVRAKITIRSLQARRQEERTAEHSRAEQSRAEQSTSGEWWGDREGVGCEDMKVELIEEQEELNALRGSDAQERAAERMALDMHVAELSDEVKILLDKVHELESTRSVVNTTDRNGGRPTLVKKEAH</sequence>
<feature type="coiled-coil region" evidence="1">
    <location>
        <begin position="48"/>
        <end position="104"/>
    </location>
</feature>
<dbReference type="GeneID" id="17294098"/>
<evidence type="ECO:0000313" key="4">
    <source>
        <dbReference type="EnsemblProtists" id="EKX37394"/>
    </source>
</evidence>
<protein>
    <submittedName>
        <fullName evidence="3 4">Uncharacterized protein</fullName>
    </submittedName>
</protein>
<reference evidence="4" key="3">
    <citation type="submission" date="2016-03" db="UniProtKB">
        <authorList>
            <consortium name="EnsemblProtists"/>
        </authorList>
    </citation>
    <scope>IDENTIFICATION</scope>
</reference>
<dbReference type="KEGG" id="gtt:GUITHDRAFT_116510"/>
<feature type="region of interest" description="Disordered" evidence="2">
    <location>
        <begin position="105"/>
        <end position="126"/>
    </location>
</feature>
<keyword evidence="1" id="KW-0175">Coiled coil</keyword>
<accession>L1INC0</accession>
<organism evidence="3">
    <name type="scientific">Guillardia theta (strain CCMP2712)</name>
    <name type="common">Cryptophyte</name>
    <dbReference type="NCBI Taxonomy" id="905079"/>
    <lineage>
        <taxon>Eukaryota</taxon>
        <taxon>Cryptophyceae</taxon>
        <taxon>Pyrenomonadales</taxon>
        <taxon>Geminigeraceae</taxon>
        <taxon>Guillardia</taxon>
    </lineage>
</organism>
<dbReference type="EMBL" id="JH993060">
    <property type="protein sequence ID" value="EKX37394.1"/>
    <property type="molecule type" value="Genomic_DNA"/>
</dbReference>
<dbReference type="EnsemblProtists" id="EKX37394">
    <property type="protein sequence ID" value="EKX37394"/>
    <property type="gene ID" value="GUITHDRAFT_116510"/>
</dbReference>
<feature type="region of interest" description="Disordered" evidence="2">
    <location>
        <begin position="1"/>
        <end position="44"/>
    </location>
</feature>
<evidence type="ECO:0000313" key="5">
    <source>
        <dbReference type="Proteomes" id="UP000011087"/>
    </source>
</evidence>
<feature type="compositionally biased region" description="Basic and acidic residues" evidence="2">
    <location>
        <begin position="14"/>
        <end position="30"/>
    </location>
</feature>
<keyword evidence="5" id="KW-1185">Reference proteome</keyword>
<reference evidence="5" key="2">
    <citation type="submission" date="2012-11" db="EMBL/GenBank/DDBJ databases">
        <authorList>
            <person name="Kuo A."/>
            <person name="Curtis B.A."/>
            <person name="Tanifuji G."/>
            <person name="Burki F."/>
            <person name="Gruber A."/>
            <person name="Irimia M."/>
            <person name="Maruyama S."/>
            <person name="Arias M.C."/>
            <person name="Ball S.G."/>
            <person name="Gile G.H."/>
            <person name="Hirakawa Y."/>
            <person name="Hopkins J.F."/>
            <person name="Rensing S.A."/>
            <person name="Schmutz J."/>
            <person name="Symeonidi A."/>
            <person name="Elias M."/>
            <person name="Eveleigh R.J."/>
            <person name="Herman E.K."/>
            <person name="Klute M.J."/>
            <person name="Nakayama T."/>
            <person name="Obornik M."/>
            <person name="Reyes-Prieto A."/>
            <person name="Armbrust E.V."/>
            <person name="Aves S.J."/>
            <person name="Beiko R.G."/>
            <person name="Coutinho P."/>
            <person name="Dacks J.B."/>
            <person name="Durnford D.G."/>
            <person name="Fast N.M."/>
            <person name="Green B.R."/>
            <person name="Grisdale C."/>
            <person name="Hempe F."/>
            <person name="Henrissat B."/>
            <person name="Hoppner M.P."/>
            <person name="Ishida K.-I."/>
            <person name="Kim E."/>
            <person name="Koreny L."/>
            <person name="Kroth P.G."/>
            <person name="Liu Y."/>
            <person name="Malik S.-B."/>
            <person name="Maier U.G."/>
            <person name="McRose D."/>
            <person name="Mock T."/>
            <person name="Neilson J.A."/>
            <person name="Onodera N.T."/>
            <person name="Poole A.M."/>
            <person name="Pritham E.J."/>
            <person name="Richards T.A."/>
            <person name="Rocap G."/>
            <person name="Roy S.W."/>
            <person name="Sarai C."/>
            <person name="Schaack S."/>
            <person name="Shirato S."/>
            <person name="Slamovits C.H."/>
            <person name="Spencer D.F."/>
            <person name="Suzuki S."/>
            <person name="Worden A.Z."/>
            <person name="Zauner S."/>
            <person name="Barry K."/>
            <person name="Bell C."/>
            <person name="Bharti A.K."/>
            <person name="Crow J.A."/>
            <person name="Grimwood J."/>
            <person name="Kramer R."/>
            <person name="Lindquist E."/>
            <person name="Lucas S."/>
            <person name="Salamov A."/>
            <person name="McFadden G.I."/>
            <person name="Lane C.E."/>
            <person name="Keeling P.J."/>
            <person name="Gray M.W."/>
            <person name="Grigoriev I.V."/>
            <person name="Archibald J.M."/>
        </authorList>
    </citation>
    <scope>NUCLEOTIDE SEQUENCE</scope>
    <source>
        <strain evidence="5">CCMP2712</strain>
    </source>
</reference>
<dbReference type="HOGENOM" id="CLU_1985858_0_0_1"/>
<name>L1INC0_GUITC</name>